<accession>A0A1H8ANX0</accession>
<evidence type="ECO:0000313" key="2">
    <source>
        <dbReference type="EMBL" id="SEM71518.1"/>
    </source>
</evidence>
<dbReference type="OrthoDB" id="9802846at2"/>
<dbReference type="SUPFAM" id="SSF160719">
    <property type="entry name" value="gpW/gp25-like"/>
    <property type="match status" value="1"/>
</dbReference>
<dbReference type="Proteomes" id="UP000199459">
    <property type="component" value="Unassembled WGS sequence"/>
</dbReference>
<dbReference type="RefSeq" id="WP_090627112.1">
    <property type="nucleotide sequence ID" value="NZ_FOCP01000001.1"/>
</dbReference>
<dbReference type="Gene3D" id="3.10.450.40">
    <property type="match status" value="1"/>
</dbReference>
<reference evidence="2 3" key="1">
    <citation type="submission" date="2016-10" db="EMBL/GenBank/DDBJ databases">
        <authorList>
            <person name="de Groot N.N."/>
        </authorList>
    </citation>
    <scope>NUCLEOTIDE SEQUENCE [LARGE SCALE GENOMIC DNA]</scope>
    <source>
        <strain evidence="2 3">Nm22</strain>
    </source>
</reference>
<proteinExistence type="predicted"/>
<organism evidence="2 3">
    <name type="scientific">Nitrosomonas marina</name>
    <dbReference type="NCBI Taxonomy" id="917"/>
    <lineage>
        <taxon>Bacteria</taxon>
        <taxon>Pseudomonadati</taxon>
        <taxon>Pseudomonadota</taxon>
        <taxon>Betaproteobacteria</taxon>
        <taxon>Nitrosomonadales</taxon>
        <taxon>Nitrosomonadaceae</taxon>
        <taxon>Nitrosomonas</taxon>
    </lineage>
</organism>
<protein>
    <recommendedName>
        <fullName evidence="1">IraD/Gp25-like domain-containing protein</fullName>
    </recommendedName>
</protein>
<name>A0A1H8ANX0_9PROT</name>
<feature type="domain" description="IraD/Gp25-like" evidence="1">
    <location>
        <begin position="27"/>
        <end position="114"/>
    </location>
</feature>
<dbReference type="InterPro" id="IPR007048">
    <property type="entry name" value="IraD/Gp25-like"/>
</dbReference>
<dbReference type="Pfam" id="PF04965">
    <property type="entry name" value="GPW_gp25"/>
    <property type="match status" value="1"/>
</dbReference>
<evidence type="ECO:0000313" key="3">
    <source>
        <dbReference type="Proteomes" id="UP000199459"/>
    </source>
</evidence>
<sequence length="129" mass="14333">MATRLNNPDYMKFPLQIGENGAAVSTRQRHVREQIEQVLYTDTGERWYRPEFGIGVRALVFEPNSQALWEVTKKRLSASLNETLAGEVAPASLEVSVTGDGEKLYITIAYTLATLNQGEQLEFVVGGSK</sequence>
<dbReference type="STRING" id="917.SAMN05216326_11119"/>
<gene>
    <name evidence="2" type="ORF">SAMN05216325_101215</name>
</gene>
<dbReference type="AlphaFoldDB" id="A0A1H8ANX0"/>
<evidence type="ECO:0000259" key="1">
    <source>
        <dbReference type="Pfam" id="PF04965"/>
    </source>
</evidence>
<dbReference type="EMBL" id="FOCP01000001">
    <property type="protein sequence ID" value="SEM71518.1"/>
    <property type="molecule type" value="Genomic_DNA"/>
</dbReference>